<accession>A0ABY5DV98</accession>
<keyword evidence="2" id="KW-0732">Signal</keyword>
<feature type="compositionally biased region" description="Basic residues" evidence="1">
    <location>
        <begin position="351"/>
        <end position="364"/>
    </location>
</feature>
<feature type="region of interest" description="Disordered" evidence="1">
    <location>
        <begin position="343"/>
        <end position="364"/>
    </location>
</feature>
<name>A0ABY5DV98_9ACTN</name>
<feature type="chain" id="PRO_5045857885" evidence="2">
    <location>
        <begin position="22"/>
        <end position="364"/>
    </location>
</feature>
<feature type="compositionally biased region" description="Low complexity" evidence="1">
    <location>
        <begin position="216"/>
        <end position="236"/>
    </location>
</feature>
<protein>
    <submittedName>
        <fullName evidence="3">Uncharacterized protein</fullName>
    </submittedName>
</protein>
<gene>
    <name evidence="3" type="ORF">NBH00_06960</name>
</gene>
<dbReference type="Proteomes" id="UP001056035">
    <property type="component" value="Chromosome"/>
</dbReference>
<dbReference type="EMBL" id="CP098502">
    <property type="protein sequence ID" value="UTI65943.1"/>
    <property type="molecule type" value="Genomic_DNA"/>
</dbReference>
<organism evidence="3 4">
    <name type="scientific">Paraconexibacter antarcticus</name>
    <dbReference type="NCBI Taxonomy" id="2949664"/>
    <lineage>
        <taxon>Bacteria</taxon>
        <taxon>Bacillati</taxon>
        <taxon>Actinomycetota</taxon>
        <taxon>Thermoleophilia</taxon>
        <taxon>Solirubrobacterales</taxon>
        <taxon>Paraconexibacteraceae</taxon>
        <taxon>Paraconexibacter</taxon>
    </lineage>
</organism>
<proteinExistence type="predicted"/>
<keyword evidence="4" id="KW-1185">Reference proteome</keyword>
<reference evidence="3 4" key="1">
    <citation type="submission" date="2022-06" db="EMBL/GenBank/DDBJ databases">
        <title>Paraconexibacter antarcticus.</title>
        <authorList>
            <person name="Kim C.S."/>
        </authorList>
    </citation>
    <scope>NUCLEOTIDE SEQUENCE [LARGE SCALE GENOMIC DNA]</scope>
    <source>
        <strain evidence="3 4">02-257</strain>
    </source>
</reference>
<feature type="region of interest" description="Disordered" evidence="1">
    <location>
        <begin position="203"/>
        <end position="236"/>
    </location>
</feature>
<sequence length="364" mass="36218">MSSHRHALVASATTATIFALAALPTGASAAERQRDLLGLPTSTLPVVDSLLSTVPIVGDSTVATTLPTLPGLDALTSVLSTVPVVGGSDPTLLSGTLPALPIGGSDSLSALTSALPDLTGLSDGLPVDGLPAGTVPTGNALAPVTALLRQVATALAGTPLADALNTLADQVDALGDNGVTNDLLTVLSSTLGSIAATPGVPKPVADQSAKLSTQLAPKPATTAATPPSPKKPVATTTTIGGGAGAPSAAVGAARLSSLKVDRAHGRIRVVLACSSAHTCKTILIAYKGTAVRGSSALLVVPARGTLTKNVKLDSTGRRLLKNKRTRFTVVAVLPGGKFASRTVSSKAPVKQAKKGKQARKAARR</sequence>
<evidence type="ECO:0000313" key="3">
    <source>
        <dbReference type="EMBL" id="UTI65943.1"/>
    </source>
</evidence>
<feature type="signal peptide" evidence="2">
    <location>
        <begin position="1"/>
        <end position="21"/>
    </location>
</feature>
<evidence type="ECO:0000313" key="4">
    <source>
        <dbReference type="Proteomes" id="UP001056035"/>
    </source>
</evidence>
<evidence type="ECO:0000256" key="1">
    <source>
        <dbReference type="SAM" id="MobiDB-lite"/>
    </source>
</evidence>
<dbReference type="RefSeq" id="WP_254572621.1">
    <property type="nucleotide sequence ID" value="NZ_CP098502.1"/>
</dbReference>
<evidence type="ECO:0000256" key="2">
    <source>
        <dbReference type="SAM" id="SignalP"/>
    </source>
</evidence>